<protein>
    <submittedName>
        <fullName evidence="5">Methyltransferase domain-containing protein</fullName>
    </submittedName>
</protein>
<dbReference type="SMART" id="SM00828">
    <property type="entry name" value="PKS_MT"/>
    <property type="match status" value="1"/>
</dbReference>
<dbReference type="SUPFAM" id="SSF53335">
    <property type="entry name" value="S-adenosyl-L-methionine-dependent methyltransferases"/>
    <property type="match status" value="1"/>
</dbReference>
<dbReference type="InterPro" id="IPR029063">
    <property type="entry name" value="SAM-dependent_MTases_sf"/>
</dbReference>
<dbReference type="RefSeq" id="WP_156218757.1">
    <property type="nucleotide sequence ID" value="NZ_WOFH01000008.1"/>
</dbReference>
<evidence type="ECO:0000256" key="3">
    <source>
        <dbReference type="ARBA" id="ARBA00022691"/>
    </source>
</evidence>
<dbReference type="EMBL" id="WOFH01000008">
    <property type="protein sequence ID" value="MUN39627.1"/>
    <property type="molecule type" value="Genomic_DNA"/>
</dbReference>
<dbReference type="Proteomes" id="UP000432015">
    <property type="component" value="Unassembled WGS sequence"/>
</dbReference>
<reference evidence="5 6" key="1">
    <citation type="submission" date="2019-11" db="EMBL/GenBank/DDBJ databases">
        <authorList>
            <person name="Cao P."/>
        </authorList>
    </citation>
    <scope>NUCLEOTIDE SEQUENCE [LARGE SCALE GENOMIC DNA]</scope>
    <source>
        <strain evidence="5 6">NEAU-AAG5</strain>
    </source>
</reference>
<evidence type="ECO:0000256" key="2">
    <source>
        <dbReference type="ARBA" id="ARBA00022679"/>
    </source>
</evidence>
<dbReference type="CDD" id="cd02440">
    <property type="entry name" value="AdoMet_MTases"/>
    <property type="match status" value="1"/>
</dbReference>
<dbReference type="InterPro" id="IPR020803">
    <property type="entry name" value="MeTfrase_dom"/>
</dbReference>
<dbReference type="PANTHER" id="PTHR44068">
    <property type="entry name" value="ZGC:194242"/>
    <property type="match status" value="1"/>
</dbReference>
<dbReference type="PANTHER" id="PTHR44068:SF11">
    <property type="entry name" value="GERANYL DIPHOSPHATE 2-C-METHYLTRANSFERASE"/>
    <property type="match status" value="1"/>
</dbReference>
<keyword evidence="3" id="KW-0949">S-adenosyl-L-methionine</keyword>
<evidence type="ECO:0000313" key="6">
    <source>
        <dbReference type="Proteomes" id="UP000432015"/>
    </source>
</evidence>
<keyword evidence="2 5" id="KW-0808">Transferase</keyword>
<dbReference type="GO" id="GO:0032259">
    <property type="term" value="P:methylation"/>
    <property type="evidence" value="ECO:0007669"/>
    <property type="project" value="UniProtKB-KW"/>
</dbReference>
<organism evidence="5 6">
    <name type="scientific">Actinomadura litoris</name>
    <dbReference type="NCBI Taxonomy" id="2678616"/>
    <lineage>
        <taxon>Bacteria</taxon>
        <taxon>Bacillati</taxon>
        <taxon>Actinomycetota</taxon>
        <taxon>Actinomycetes</taxon>
        <taxon>Streptosporangiales</taxon>
        <taxon>Thermomonosporaceae</taxon>
        <taxon>Actinomadura</taxon>
    </lineage>
</organism>
<dbReference type="Gene3D" id="3.40.50.150">
    <property type="entry name" value="Vaccinia Virus protein VP39"/>
    <property type="match status" value="1"/>
</dbReference>
<accession>A0A7K1L5C7</accession>
<sequence>MTGEPGAADVGALYDQLTDLFTAVLGGSIHVGYWESDEDESTTEEASARLTELVADRLDLAPGLRVLDVGCGSGRPAAQIAAGRGVHVAGVTVSAHQLRLAQARPERGDAPGQASFQLADAMELPFAPASFDGAYAIESMTHIRDKDAALGHIARVLRPGARLVIADLYLDGPVSGPDADVLAQIYALFQVATLLTADGYREHLRRAGLEIVEFTDIRRNARRTYAALGAGLRRAAPRYGEAGDRLVAGASALERLSDVDPLGYVLLSAVRADR</sequence>
<name>A0A7K1L5C7_9ACTN</name>
<dbReference type="InterPro" id="IPR050447">
    <property type="entry name" value="Erg6_SMT_methyltransf"/>
</dbReference>
<proteinExistence type="predicted"/>
<evidence type="ECO:0000259" key="4">
    <source>
        <dbReference type="SMART" id="SM00828"/>
    </source>
</evidence>
<evidence type="ECO:0000313" key="5">
    <source>
        <dbReference type="EMBL" id="MUN39627.1"/>
    </source>
</evidence>
<keyword evidence="6" id="KW-1185">Reference proteome</keyword>
<gene>
    <name evidence="5" type="ORF">GNZ18_23960</name>
</gene>
<dbReference type="GO" id="GO:0008757">
    <property type="term" value="F:S-adenosylmethionine-dependent methyltransferase activity"/>
    <property type="evidence" value="ECO:0007669"/>
    <property type="project" value="InterPro"/>
</dbReference>
<feature type="domain" description="Polyketide synthase-like methyltransferase" evidence="4">
    <location>
        <begin position="21"/>
        <end position="261"/>
    </location>
</feature>
<comment type="caution">
    <text evidence="5">The sequence shown here is derived from an EMBL/GenBank/DDBJ whole genome shotgun (WGS) entry which is preliminary data.</text>
</comment>
<dbReference type="InterPro" id="IPR013216">
    <property type="entry name" value="Methyltransf_11"/>
</dbReference>
<evidence type="ECO:0000256" key="1">
    <source>
        <dbReference type="ARBA" id="ARBA00022603"/>
    </source>
</evidence>
<dbReference type="AlphaFoldDB" id="A0A7K1L5C7"/>
<keyword evidence="1 5" id="KW-0489">Methyltransferase</keyword>
<dbReference type="Pfam" id="PF08241">
    <property type="entry name" value="Methyltransf_11"/>
    <property type="match status" value="1"/>
</dbReference>